<sequence>MIWLMRMVRWVRRPPSRQYRNMVAIVLVVCAVLFAVERWVGWPDWATAERFRGLPQVAR</sequence>
<comment type="caution">
    <text evidence="1">The sequence shown here is derived from an EMBL/GenBank/DDBJ whole genome shotgun (WGS) entry which is preliminary data.</text>
</comment>
<dbReference type="Proteomes" id="UP001166293">
    <property type="component" value="Unassembled WGS sequence"/>
</dbReference>
<accession>A0ABS6NA60</accession>
<organism evidence="1 2">
    <name type="scientific">Thalassococcus arenae</name>
    <dbReference type="NCBI Taxonomy" id="2851652"/>
    <lineage>
        <taxon>Bacteria</taxon>
        <taxon>Pseudomonadati</taxon>
        <taxon>Pseudomonadota</taxon>
        <taxon>Alphaproteobacteria</taxon>
        <taxon>Rhodobacterales</taxon>
        <taxon>Roseobacteraceae</taxon>
        <taxon>Thalassococcus</taxon>
    </lineage>
</organism>
<protein>
    <submittedName>
        <fullName evidence="1">Uncharacterized protein</fullName>
    </submittedName>
</protein>
<dbReference type="RefSeq" id="WP_217778975.1">
    <property type="nucleotide sequence ID" value="NZ_JAHRWL010000002.1"/>
</dbReference>
<evidence type="ECO:0000313" key="2">
    <source>
        <dbReference type="Proteomes" id="UP001166293"/>
    </source>
</evidence>
<evidence type="ECO:0000313" key="1">
    <source>
        <dbReference type="EMBL" id="MBV2360673.1"/>
    </source>
</evidence>
<gene>
    <name evidence="1" type="ORF">KUH32_12875</name>
</gene>
<dbReference type="EMBL" id="JAHRWL010000002">
    <property type="protein sequence ID" value="MBV2360673.1"/>
    <property type="molecule type" value="Genomic_DNA"/>
</dbReference>
<reference evidence="1" key="1">
    <citation type="submission" date="2021-06" db="EMBL/GenBank/DDBJ databases">
        <title>Thalassococcus sp. CAU 1522 isolated from sea sand, Republic of Korea.</title>
        <authorList>
            <person name="Kim W."/>
        </authorList>
    </citation>
    <scope>NUCLEOTIDE SEQUENCE</scope>
    <source>
        <strain evidence="1">CAU 1522</strain>
    </source>
</reference>
<proteinExistence type="predicted"/>
<keyword evidence="2" id="KW-1185">Reference proteome</keyword>
<name>A0ABS6NA60_9RHOB</name>